<dbReference type="InterPro" id="IPR037847">
    <property type="entry name" value="GRAMDC4"/>
</dbReference>
<evidence type="ECO:0008006" key="5">
    <source>
        <dbReference type="Google" id="ProtNLM"/>
    </source>
</evidence>
<organism evidence="3 4">
    <name type="scientific">Amniculicola lignicola CBS 123094</name>
    <dbReference type="NCBI Taxonomy" id="1392246"/>
    <lineage>
        <taxon>Eukaryota</taxon>
        <taxon>Fungi</taxon>
        <taxon>Dikarya</taxon>
        <taxon>Ascomycota</taxon>
        <taxon>Pezizomycotina</taxon>
        <taxon>Dothideomycetes</taxon>
        <taxon>Pleosporomycetidae</taxon>
        <taxon>Pleosporales</taxon>
        <taxon>Amniculicolaceae</taxon>
        <taxon>Amniculicola</taxon>
    </lineage>
</organism>
<proteinExistence type="predicted"/>
<dbReference type="OrthoDB" id="1708389at2759"/>
<dbReference type="AlphaFoldDB" id="A0A6A5WWV9"/>
<evidence type="ECO:0000256" key="2">
    <source>
        <dbReference type="SAM" id="Phobius"/>
    </source>
</evidence>
<dbReference type="EMBL" id="ML977560">
    <property type="protein sequence ID" value="KAF2006230.1"/>
    <property type="molecule type" value="Genomic_DNA"/>
</dbReference>
<evidence type="ECO:0000313" key="3">
    <source>
        <dbReference type="EMBL" id="KAF2006230.1"/>
    </source>
</evidence>
<gene>
    <name evidence="3" type="ORF">P154DRAFT_255636</name>
</gene>
<keyword evidence="2" id="KW-0472">Membrane</keyword>
<sequence>MHQFVSANESDVGLDRSTINARGQIQLLQQHVQSDTTTRSDRSAEEKRGELGATNTNTGSRHRTLDSINEKRHDAASKLRRKLHLSSKSDLPEPIVLASTGPDNSDSRLTSGPPESEKLNVKDLLHSPVETIKSKVCDRWNQQVAANVAAKEIAHGNEVDLVKAHLAVKNAGTMRDKIKAMEDRGELMRERQNMFVRWTLDRHVSKVRVNPRITFVKKSRSDFITTNLEGAQASDWDAYSHYLLQYFAHTYGGQYIGYGSEPPTPSKESIMPNIERSIVASAPLQKITMAARRIYRWESRTETFKYLFAYMVLWAFDLLLPGLLSALVYFVVMRRMHGPTLEDLKDDITRAEDQFQMSTDLSELIIKEGNENWSDSILEKVGPWFMVQLCDVANGLETMRNFYEWRVPSRTILTLALICGIILATVLVPAWLWIKSITLSVGIFFFGLFPIATNFPKYRLLASPTKRLFWNIPTHAEWSIKLIQAEGSRYQEEHTKLSADPKFETSFEYSYYTCSHNGNRGRVAVSRTTIRFVSNIGHDVHWTISYDQISRIEKITRLVGQRMPDQISKNSEEDLKIILKGKEESEGIHLLASVKGRNELFSQILGFSNTEWQVVW</sequence>
<feature type="transmembrane region" description="Helical" evidence="2">
    <location>
        <begin position="412"/>
        <end position="431"/>
    </location>
</feature>
<name>A0A6A5WWV9_9PLEO</name>
<feature type="compositionally biased region" description="Polar residues" evidence="1">
    <location>
        <begin position="101"/>
        <end position="110"/>
    </location>
</feature>
<evidence type="ECO:0000256" key="1">
    <source>
        <dbReference type="SAM" id="MobiDB-lite"/>
    </source>
</evidence>
<feature type="compositionally biased region" description="Basic and acidic residues" evidence="1">
    <location>
        <begin position="63"/>
        <end position="77"/>
    </location>
</feature>
<keyword evidence="2" id="KW-1133">Transmembrane helix</keyword>
<feature type="transmembrane region" description="Helical" evidence="2">
    <location>
        <begin position="307"/>
        <end position="332"/>
    </location>
</feature>
<dbReference type="PANTHER" id="PTHR37402">
    <property type="entry name" value="GRAM DOMAIN-CONTAINING PROTEIN 4"/>
    <property type="match status" value="1"/>
</dbReference>
<feature type="compositionally biased region" description="Basic and acidic residues" evidence="1">
    <location>
        <begin position="38"/>
        <end position="50"/>
    </location>
</feature>
<dbReference type="Proteomes" id="UP000799779">
    <property type="component" value="Unassembled WGS sequence"/>
</dbReference>
<feature type="region of interest" description="Disordered" evidence="1">
    <location>
        <begin position="29"/>
        <end position="118"/>
    </location>
</feature>
<keyword evidence="2" id="KW-0812">Transmembrane</keyword>
<protein>
    <recommendedName>
        <fullName evidence="5">GRAM domain-containing protein</fullName>
    </recommendedName>
</protein>
<accession>A0A6A5WWV9</accession>
<reference evidence="3" key="1">
    <citation type="journal article" date="2020" name="Stud. Mycol.">
        <title>101 Dothideomycetes genomes: a test case for predicting lifestyles and emergence of pathogens.</title>
        <authorList>
            <person name="Haridas S."/>
            <person name="Albert R."/>
            <person name="Binder M."/>
            <person name="Bloem J."/>
            <person name="Labutti K."/>
            <person name="Salamov A."/>
            <person name="Andreopoulos B."/>
            <person name="Baker S."/>
            <person name="Barry K."/>
            <person name="Bills G."/>
            <person name="Bluhm B."/>
            <person name="Cannon C."/>
            <person name="Castanera R."/>
            <person name="Culley D."/>
            <person name="Daum C."/>
            <person name="Ezra D."/>
            <person name="Gonzalez J."/>
            <person name="Henrissat B."/>
            <person name="Kuo A."/>
            <person name="Liang C."/>
            <person name="Lipzen A."/>
            <person name="Lutzoni F."/>
            <person name="Magnuson J."/>
            <person name="Mondo S."/>
            <person name="Nolan M."/>
            <person name="Ohm R."/>
            <person name="Pangilinan J."/>
            <person name="Park H.-J."/>
            <person name="Ramirez L."/>
            <person name="Alfaro M."/>
            <person name="Sun H."/>
            <person name="Tritt A."/>
            <person name="Yoshinaga Y."/>
            <person name="Zwiers L.-H."/>
            <person name="Turgeon B."/>
            <person name="Goodwin S."/>
            <person name="Spatafora J."/>
            <person name="Crous P."/>
            <person name="Grigoriev I."/>
        </authorList>
    </citation>
    <scope>NUCLEOTIDE SEQUENCE</scope>
    <source>
        <strain evidence="3">CBS 123094</strain>
    </source>
</reference>
<evidence type="ECO:0000313" key="4">
    <source>
        <dbReference type="Proteomes" id="UP000799779"/>
    </source>
</evidence>
<keyword evidence="4" id="KW-1185">Reference proteome</keyword>
<dbReference type="GO" id="GO:0006915">
    <property type="term" value="P:apoptotic process"/>
    <property type="evidence" value="ECO:0007669"/>
    <property type="project" value="InterPro"/>
</dbReference>
<feature type="transmembrane region" description="Helical" evidence="2">
    <location>
        <begin position="437"/>
        <end position="456"/>
    </location>
</feature>
<dbReference type="PANTHER" id="PTHR37402:SF1">
    <property type="entry name" value="GRAM DOMAIN-CONTAINING PROTEIN 4"/>
    <property type="match status" value="1"/>
</dbReference>